<gene>
    <name evidence="1" type="ORF">ACFPK4_07455</name>
</gene>
<accession>A0ABW6CDP9</accession>
<dbReference type="NCBIfam" id="TIGR04255">
    <property type="entry name" value="sporadTIGR04255"/>
    <property type="match status" value="1"/>
</dbReference>
<comment type="caution">
    <text evidence="1">The sequence shown here is derived from an EMBL/GenBank/DDBJ whole genome shotgun (WGS) entry which is preliminary data.</text>
</comment>
<evidence type="ECO:0000313" key="2">
    <source>
        <dbReference type="Proteomes" id="UP001598201"/>
    </source>
</evidence>
<keyword evidence="2" id="KW-1185">Reference proteome</keyword>
<protein>
    <submittedName>
        <fullName evidence="1">TIGR04255 family protein</fullName>
    </submittedName>
</protein>
<dbReference type="InterPro" id="IPR026349">
    <property type="entry name" value="CHP04255"/>
</dbReference>
<sequence length="284" mass="32431">MAGRYLKAPLSYVVARINTSPLPKLVNEQGAYLGQEMALNGLIFREHSDAKQFDFTRLVIDVPDDPFKIELVNRTCFLDKSKTNSFLIEQNGLEFRTTSYTTYYNFIESFEKLLQTLIECVPAIGKAQIGEVVLSYVDVIVPSEGYELKDFFSKKDLALPMNAYGHQDGVYKSAKNEFNSVIDEKHRVSISLEQIPQSVGRLIPDSMIEPEGKFGMPINLHYPPSKQKEDDYIILSTFSAQIHDASLEEKNLQEIFKDAHSYSREAFDSLIDPEVCNKVWEYKE</sequence>
<organism evidence="1 2">
    <name type="scientific">Rahnella sp. (strain Y9602)</name>
    <dbReference type="NCBI Taxonomy" id="2703885"/>
    <lineage>
        <taxon>Bacteria</taxon>
        <taxon>Pseudomonadati</taxon>
        <taxon>Pseudomonadota</taxon>
        <taxon>Gammaproteobacteria</taxon>
        <taxon>Enterobacterales</taxon>
        <taxon>Yersiniaceae</taxon>
        <taxon>Rahnella</taxon>
    </lineage>
</organism>
<dbReference type="Proteomes" id="UP001598201">
    <property type="component" value="Unassembled WGS sequence"/>
</dbReference>
<proteinExistence type="predicted"/>
<dbReference type="RefSeq" id="WP_379671693.1">
    <property type="nucleotide sequence ID" value="NZ_JBHUCJ010000012.1"/>
</dbReference>
<reference evidence="1 2" key="1">
    <citation type="submission" date="2024-09" db="EMBL/GenBank/DDBJ databases">
        <title>Genomes of Rahnella.</title>
        <authorList>
            <person name="Mnguni F.C."/>
            <person name="Shin G.Y."/>
            <person name="Coutinho T."/>
        </authorList>
    </citation>
    <scope>NUCLEOTIDE SEQUENCE [LARGE SCALE GENOMIC DNA]</scope>
    <source>
        <strain evidence="1 2">20WA0057</strain>
    </source>
</reference>
<evidence type="ECO:0000313" key="1">
    <source>
        <dbReference type="EMBL" id="MFD3223365.1"/>
    </source>
</evidence>
<name>A0ABW6CDP9_RAHSY</name>
<dbReference type="EMBL" id="JBHUCJ010000012">
    <property type="protein sequence ID" value="MFD3223365.1"/>
    <property type="molecule type" value="Genomic_DNA"/>
</dbReference>